<evidence type="ECO:0000259" key="10">
    <source>
        <dbReference type="PROSITE" id="PS50873"/>
    </source>
</evidence>
<comment type="catalytic activity">
    <reaction evidence="7 8 9">
        <text>2 H2O2 = O2 + 2 H2O</text>
        <dbReference type="Rhea" id="RHEA:20309"/>
        <dbReference type="ChEBI" id="CHEBI:15377"/>
        <dbReference type="ChEBI" id="CHEBI:15379"/>
        <dbReference type="ChEBI" id="CHEBI:16240"/>
        <dbReference type="EC" id="1.11.1.21"/>
    </reaction>
</comment>
<dbReference type="PANTHER" id="PTHR30555:SF0">
    <property type="entry name" value="CATALASE-PEROXIDASE"/>
    <property type="match status" value="1"/>
</dbReference>
<dbReference type="Pfam" id="PF00141">
    <property type="entry name" value="peroxidase"/>
    <property type="match status" value="2"/>
</dbReference>
<dbReference type="Gene3D" id="1.10.420.10">
    <property type="entry name" value="Peroxidase, domain 2"/>
    <property type="match status" value="2"/>
</dbReference>
<feature type="cross-link" description="Tryptophyl-tyrosyl-methioninium (Tyr-Met) (with Trp-116)" evidence="8">
    <location>
        <begin position="238"/>
        <end position="264"/>
    </location>
</feature>
<comment type="PTM">
    <text evidence="8">Formation of the three residue Trp-Tyr-Met cross-link is important for the catalase, but not the peroxidase activity of the enzyme.</text>
</comment>
<comment type="catalytic activity">
    <reaction evidence="8 9">
        <text>H2O2 + AH2 = A + 2 H2O</text>
        <dbReference type="Rhea" id="RHEA:30275"/>
        <dbReference type="ChEBI" id="CHEBI:13193"/>
        <dbReference type="ChEBI" id="CHEBI:15377"/>
        <dbReference type="ChEBI" id="CHEBI:16240"/>
        <dbReference type="ChEBI" id="CHEBI:17499"/>
        <dbReference type="EC" id="1.11.1.21"/>
    </reaction>
</comment>
<evidence type="ECO:0000256" key="2">
    <source>
        <dbReference type="ARBA" id="ARBA00022617"/>
    </source>
</evidence>
<dbReference type="InterPro" id="IPR019794">
    <property type="entry name" value="Peroxidases_AS"/>
</dbReference>
<dbReference type="PANTHER" id="PTHR30555">
    <property type="entry name" value="HYDROPEROXIDASE I, BIFUNCTIONAL CATALASE-PEROXIDASE"/>
    <property type="match status" value="1"/>
</dbReference>
<keyword evidence="12" id="KW-1185">Reference proteome</keyword>
<accession>A0ABY2UKW6</accession>
<evidence type="ECO:0000256" key="6">
    <source>
        <dbReference type="ARBA" id="ARBA00023324"/>
    </source>
</evidence>
<dbReference type="PRINTS" id="PR00460">
    <property type="entry name" value="BPEROXIDASE"/>
</dbReference>
<dbReference type="Gene3D" id="1.10.520.10">
    <property type="match status" value="2"/>
</dbReference>
<keyword evidence="5 8" id="KW-0408">Iron</keyword>
<dbReference type="CDD" id="cd00649">
    <property type="entry name" value="catalase_peroxidase_1"/>
    <property type="match status" value="1"/>
</dbReference>
<gene>
    <name evidence="8 11" type="primary">katG</name>
    <name evidence="11" type="ORF">FDY93_05410</name>
</gene>
<name>A0ABY2UKW6_9GAMM</name>
<dbReference type="PROSITE" id="PS00435">
    <property type="entry name" value="PEROXIDASE_1"/>
    <property type="match status" value="1"/>
</dbReference>
<dbReference type="PROSITE" id="PS00436">
    <property type="entry name" value="PEROXIDASE_2"/>
    <property type="match status" value="1"/>
</dbReference>
<keyword evidence="8 9" id="KW-0732">Signal</keyword>
<feature type="site" description="Transition state stabilizer" evidence="8">
    <location>
        <position position="113"/>
    </location>
</feature>
<comment type="caution">
    <text evidence="11">The sequence shown here is derived from an EMBL/GenBank/DDBJ whole genome shotgun (WGS) entry which is preliminary data.</text>
</comment>
<dbReference type="EC" id="1.11.1.21" evidence="8 9"/>
<dbReference type="InterPro" id="IPR000763">
    <property type="entry name" value="Catalase_peroxidase"/>
</dbReference>
<dbReference type="InterPro" id="IPR002016">
    <property type="entry name" value="Haem_peroxidase"/>
</dbReference>
<evidence type="ECO:0000256" key="3">
    <source>
        <dbReference type="ARBA" id="ARBA00022723"/>
    </source>
</evidence>
<dbReference type="RefSeq" id="WP_138234722.1">
    <property type="nucleotide sequence ID" value="NZ_CP185860.1"/>
</dbReference>
<evidence type="ECO:0000313" key="12">
    <source>
        <dbReference type="Proteomes" id="UP000306791"/>
    </source>
</evidence>
<feature type="binding site" description="axial binding residue" evidence="8">
    <location>
        <position position="279"/>
    </location>
    <ligand>
        <name>heme b</name>
        <dbReference type="ChEBI" id="CHEBI:60344"/>
    </ligand>
    <ligandPart>
        <name>Fe</name>
        <dbReference type="ChEBI" id="CHEBI:18248"/>
    </ligandPart>
</feature>
<dbReference type="GO" id="GO:0004601">
    <property type="term" value="F:peroxidase activity"/>
    <property type="evidence" value="ECO:0007669"/>
    <property type="project" value="UniProtKB-KW"/>
</dbReference>
<evidence type="ECO:0000256" key="5">
    <source>
        <dbReference type="ARBA" id="ARBA00023004"/>
    </source>
</evidence>
<keyword evidence="6 8" id="KW-0376">Hydrogen peroxide</keyword>
<reference evidence="11 12" key="1">
    <citation type="submission" date="2019-05" db="EMBL/GenBank/DDBJ databases">
        <title>Microbulbifer harenosus sp. nov., an alginate-degrading bacterium isolated from coastal sand.</title>
        <authorList>
            <person name="Huang H."/>
            <person name="Mo K."/>
            <person name="Bao S."/>
        </authorList>
    </citation>
    <scope>NUCLEOTIDE SEQUENCE [LARGE SCALE GENOMIC DNA]</scope>
    <source>
        <strain evidence="11 12">HB161719</strain>
    </source>
</reference>
<dbReference type="NCBIfam" id="TIGR00198">
    <property type="entry name" value="cat_per_HPI"/>
    <property type="match status" value="1"/>
</dbReference>
<dbReference type="EMBL" id="VANI01000005">
    <property type="protein sequence ID" value="TLM78690.1"/>
    <property type="molecule type" value="Genomic_DNA"/>
</dbReference>
<comment type="similarity">
    <text evidence="8 9">Belongs to the peroxidase family. Peroxidase/catalase subfamily.</text>
</comment>
<comment type="subunit">
    <text evidence="8">Homodimer or homotetramer.</text>
</comment>
<feature type="signal peptide" evidence="8 9">
    <location>
        <begin position="1"/>
        <end position="27"/>
    </location>
</feature>
<feature type="active site" description="Proton acceptor" evidence="8">
    <location>
        <position position="117"/>
    </location>
</feature>
<keyword evidence="4 8" id="KW-0560">Oxidoreductase</keyword>
<keyword evidence="3 8" id="KW-0479">Metal-binding</keyword>
<sequence length="748" mass="82359" precursor="true">MIKKVITLSAAVAMTIATLSASVLTQAQNNPMPEDTPPGEPKPNTFWWPDMLDLSPLRDHAKSSSPMADDFDYAKAFNSLDLNAVKKDIEKVLTTSQDWWPADYGHYGPLMIRMAWHSAGTYRVGDGRGGAGGGQQRFDPLNSWPDNVSLDKARRLLWPIKQKYGNALSWADLMILTGNVSLESMGFKTFGFAGGRKDDWEPERVYWGPETKMLDYEKRFQGKGLDRQLAATVMGLIYVNPEGPGASLDPKLAAERIRLSFGRMAMNDEETVALIAGGHAFGKTHGAVKADCIGKEPAAAPIEQQGFGWKNKCGKGNAEDTFTSGLEGAWTITPAQWSHNFLDNLFKFEWKKSKGPGGGTVWIPTDPNAANMVPDAHLKDKRHAPIMLTTDLALIEDPAYRKISERFHKNPKELEDAFARAWFKLTHRDLGPKSRYLGPEVPKEDLLWQDPIPAVDYTLLDEGDVEQLKSRILASGLTVPELVRTAWASASTFRGSDMRGGANGARIRFAPQKDWPANDPKELAKVLAKLESIQKSFNGSLSGGKKVSMADTIVIAGNAAVEQAAKKAGHNVKVPFKPGRNDATVEMTDVESFSWLEPRADGFRNYYASDNSVSPTRMLIDRADLLTLTVPEMTVLVGGMRALGANTGNSRRGVFTDKPGTLSNDFFVNLLNMDTEWSKSSSGEGVYEGKDRKTGKVKWTATPVDLIFGSNSELRAVSEYYATEEAEAAFVNDFVQAWGKVMNLDQFN</sequence>
<comment type="cofactor">
    <cofactor evidence="8">
        <name>heme b</name>
        <dbReference type="ChEBI" id="CHEBI:60344"/>
    </cofactor>
    <text evidence="8">Binds 1 heme b (iron(II)-protoporphyrin IX) group per dimer.</text>
</comment>
<dbReference type="HAMAP" id="MF_01961">
    <property type="entry name" value="Catal_peroxid"/>
    <property type="match status" value="1"/>
</dbReference>
<evidence type="ECO:0000256" key="8">
    <source>
        <dbReference type="HAMAP-Rule" id="MF_01961"/>
    </source>
</evidence>
<keyword evidence="2 8" id="KW-0349">Heme</keyword>
<dbReference type="InterPro" id="IPR010255">
    <property type="entry name" value="Haem_peroxidase_sf"/>
</dbReference>
<evidence type="ECO:0000256" key="1">
    <source>
        <dbReference type="ARBA" id="ARBA00022559"/>
    </source>
</evidence>
<keyword evidence="1 8" id="KW-0575">Peroxidase</keyword>
<dbReference type="PROSITE" id="PS50873">
    <property type="entry name" value="PEROXIDASE_4"/>
    <property type="match status" value="1"/>
</dbReference>
<proteinExistence type="inferred from homology"/>
<feature type="domain" description="Plant heme peroxidase family profile" evidence="10">
    <location>
        <begin position="150"/>
        <end position="438"/>
    </location>
</feature>
<dbReference type="PRINTS" id="PR00458">
    <property type="entry name" value="PEROXIDASE"/>
</dbReference>
<evidence type="ECO:0000313" key="11">
    <source>
        <dbReference type="EMBL" id="TLM78690.1"/>
    </source>
</evidence>
<evidence type="ECO:0000256" key="7">
    <source>
        <dbReference type="ARBA" id="ARBA00049145"/>
    </source>
</evidence>
<dbReference type="CDD" id="cd08200">
    <property type="entry name" value="catalase_peroxidase_2"/>
    <property type="match status" value="1"/>
</dbReference>
<feature type="chain" id="PRO_5044908167" description="Catalase-peroxidase" evidence="8 9">
    <location>
        <begin position="28"/>
        <end position="748"/>
    </location>
</feature>
<comment type="function">
    <text evidence="8">Bifunctional enzyme with both catalase and broad-spectrum peroxidase activity.</text>
</comment>
<dbReference type="SUPFAM" id="SSF48113">
    <property type="entry name" value="Heme-dependent peroxidases"/>
    <property type="match status" value="2"/>
</dbReference>
<dbReference type="NCBIfam" id="NF011635">
    <property type="entry name" value="PRK15061.1"/>
    <property type="match status" value="1"/>
</dbReference>
<evidence type="ECO:0000256" key="4">
    <source>
        <dbReference type="ARBA" id="ARBA00023002"/>
    </source>
</evidence>
<protein>
    <recommendedName>
        <fullName evidence="8 9">Catalase-peroxidase</fullName>
        <shortName evidence="8">CP</shortName>
        <ecNumber evidence="8 9">1.11.1.21</ecNumber>
    </recommendedName>
    <alternativeName>
        <fullName evidence="8">Peroxidase/catalase</fullName>
    </alternativeName>
</protein>
<dbReference type="InterPro" id="IPR019793">
    <property type="entry name" value="Peroxidases_heam-ligand_BS"/>
</dbReference>
<organism evidence="11 12">
    <name type="scientific">Microbulbifer harenosus</name>
    <dbReference type="NCBI Taxonomy" id="2576840"/>
    <lineage>
        <taxon>Bacteria</taxon>
        <taxon>Pseudomonadati</taxon>
        <taxon>Pseudomonadota</taxon>
        <taxon>Gammaproteobacteria</taxon>
        <taxon>Cellvibrionales</taxon>
        <taxon>Microbulbiferaceae</taxon>
        <taxon>Microbulbifer</taxon>
    </lineage>
</organism>
<evidence type="ECO:0000256" key="9">
    <source>
        <dbReference type="RuleBase" id="RU003451"/>
    </source>
</evidence>
<dbReference type="Proteomes" id="UP000306791">
    <property type="component" value="Unassembled WGS sequence"/>
</dbReference>
<comment type="caution">
    <text evidence="8">Lacks conserved residue(s) required for the propagation of feature annotation.</text>
</comment>